<feature type="domain" description="Translation elongation factor EFTu-like" evidence="9">
    <location>
        <begin position="245"/>
        <end position="310"/>
    </location>
</feature>
<reference evidence="12" key="1">
    <citation type="journal article" date="2006" name="PLoS Biol.">
        <title>Macronuclear genome sequence of the ciliate Tetrahymena thermophila, a model eukaryote.</title>
        <authorList>
            <person name="Eisen J.A."/>
            <person name="Coyne R.S."/>
            <person name="Wu M."/>
            <person name="Wu D."/>
            <person name="Thiagarajan M."/>
            <person name="Wortman J.R."/>
            <person name="Badger J.H."/>
            <person name="Ren Q."/>
            <person name="Amedeo P."/>
            <person name="Jones K.M."/>
            <person name="Tallon L.J."/>
            <person name="Delcher A.L."/>
            <person name="Salzberg S.L."/>
            <person name="Silva J.C."/>
            <person name="Haas B.J."/>
            <person name="Majoros W.H."/>
            <person name="Farzad M."/>
            <person name="Carlton J.M."/>
            <person name="Smith R.K. Jr."/>
            <person name="Garg J."/>
            <person name="Pearlman R.E."/>
            <person name="Karrer K.M."/>
            <person name="Sun L."/>
            <person name="Manning G."/>
            <person name="Elde N.C."/>
            <person name="Turkewitz A.P."/>
            <person name="Asai D.J."/>
            <person name="Wilkes D.E."/>
            <person name="Wang Y."/>
            <person name="Cai H."/>
            <person name="Collins K."/>
            <person name="Stewart B.A."/>
            <person name="Lee S.R."/>
            <person name="Wilamowska K."/>
            <person name="Weinberg Z."/>
            <person name="Ruzzo W.L."/>
            <person name="Wloga D."/>
            <person name="Gaertig J."/>
            <person name="Frankel J."/>
            <person name="Tsao C.-C."/>
            <person name="Gorovsky M.A."/>
            <person name="Keeling P.J."/>
            <person name="Waller R.F."/>
            <person name="Patron N.J."/>
            <person name="Cherry J.M."/>
            <person name="Stover N.A."/>
            <person name="Krieger C.J."/>
            <person name="del Toro C."/>
            <person name="Ryder H.F."/>
            <person name="Williamson S.C."/>
            <person name="Barbeau R.A."/>
            <person name="Hamilton E.P."/>
            <person name="Orias E."/>
        </authorList>
    </citation>
    <scope>NUCLEOTIDE SEQUENCE [LARGE SCALE GENOMIC DNA]</scope>
    <source>
        <strain evidence="12">SB210</strain>
    </source>
</reference>
<dbReference type="PANTHER" id="PTHR23115">
    <property type="entry name" value="TRANSLATION FACTOR"/>
    <property type="match status" value="1"/>
</dbReference>
<dbReference type="Proteomes" id="UP000009168">
    <property type="component" value="Unassembled WGS sequence"/>
</dbReference>
<keyword evidence="6" id="KW-0648">Protein biosynthesis</keyword>
<dbReference type="Gene3D" id="2.40.30.10">
    <property type="entry name" value="Translation factors"/>
    <property type="match status" value="2"/>
</dbReference>
<dbReference type="SUPFAM" id="SSF50447">
    <property type="entry name" value="Translation proteins"/>
    <property type="match status" value="1"/>
</dbReference>
<dbReference type="InterPro" id="IPR009001">
    <property type="entry name" value="Transl_elong_EF1A/Init_IF2_C"/>
</dbReference>
<evidence type="ECO:0000256" key="3">
    <source>
        <dbReference type="ARBA" id="ARBA00022490"/>
    </source>
</evidence>
<dbReference type="CDD" id="cd03693">
    <property type="entry name" value="EF1_alpha_II"/>
    <property type="match status" value="1"/>
</dbReference>
<dbReference type="InterPro" id="IPR054696">
    <property type="entry name" value="GTP-eEF1A_C"/>
</dbReference>
<dbReference type="InterPro" id="IPR009000">
    <property type="entry name" value="Transl_B-barrel_sf"/>
</dbReference>
<comment type="subcellular location">
    <subcellularLocation>
        <location evidence="1">Cytoplasm</location>
    </subcellularLocation>
</comment>
<dbReference type="HOGENOM" id="CLU_007265_3_5_1"/>
<dbReference type="RefSeq" id="XP_001032210.1">
    <property type="nucleotide sequence ID" value="XM_001032210.1"/>
</dbReference>
<dbReference type="CDD" id="cd03705">
    <property type="entry name" value="EF1_alpha_III"/>
    <property type="match status" value="1"/>
</dbReference>
<keyword evidence="5 11" id="KW-0251">Elongation factor</keyword>
<dbReference type="Pfam" id="PF03144">
    <property type="entry name" value="GTP_EFTU_D2"/>
    <property type="match status" value="1"/>
</dbReference>
<dbReference type="InParanoid" id="Q22GX7"/>
<dbReference type="GO" id="GO:0003746">
    <property type="term" value="F:translation elongation factor activity"/>
    <property type="evidence" value="ECO:0007669"/>
    <property type="project" value="UniProtKB-KW"/>
</dbReference>
<evidence type="ECO:0000259" key="9">
    <source>
        <dbReference type="Pfam" id="PF03144"/>
    </source>
</evidence>
<dbReference type="SUPFAM" id="SSF52540">
    <property type="entry name" value="P-loop containing nucleoside triphosphate hydrolases"/>
    <property type="match status" value="1"/>
</dbReference>
<evidence type="ECO:0000256" key="4">
    <source>
        <dbReference type="ARBA" id="ARBA00022741"/>
    </source>
</evidence>
<organism evidence="11 12">
    <name type="scientific">Tetrahymena thermophila (strain SB210)</name>
    <dbReference type="NCBI Taxonomy" id="312017"/>
    <lineage>
        <taxon>Eukaryota</taxon>
        <taxon>Sar</taxon>
        <taxon>Alveolata</taxon>
        <taxon>Ciliophora</taxon>
        <taxon>Intramacronucleata</taxon>
        <taxon>Oligohymenophorea</taxon>
        <taxon>Hymenostomatida</taxon>
        <taxon>Tetrahymenina</taxon>
        <taxon>Tetrahymenidae</taxon>
        <taxon>Tetrahymena</taxon>
    </lineage>
</organism>
<dbReference type="Gene3D" id="3.40.50.300">
    <property type="entry name" value="P-loop containing nucleotide triphosphate hydrolases"/>
    <property type="match status" value="1"/>
</dbReference>
<dbReference type="EMBL" id="GG662502">
    <property type="protein sequence ID" value="EAR84547.1"/>
    <property type="molecule type" value="Genomic_DNA"/>
</dbReference>
<name>Q22GX7_TETTS</name>
<evidence type="ECO:0000259" key="8">
    <source>
        <dbReference type="Pfam" id="PF00009"/>
    </source>
</evidence>
<dbReference type="OrthoDB" id="342024at2759"/>
<feature type="domain" description="Tr-type G" evidence="8">
    <location>
        <begin position="5"/>
        <end position="215"/>
    </location>
</feature>
<dbReference type="GeneID" id="7823653"/>
<evidence type="ECO:0000256" key="6">
    <source>
        <dbReference type="ARBA" id="ARBA00022917"/>
    </source>
</evidence>
<evidence type="ECO:0000256" key="2">
    <source>
        <dbReference type="ARBA" id="ARBA00007249"/>
    </source>
</evidence>
<dbReference type="GO" id="GO:0005737">
    <property type="term" value="C:cytoplasm"/>
    <property type="evidence" value="ECO:0007669"/>
    <property type="project" value="UniProtKB-SubCell"/>
</dbReference>
<evidence type="ECO:0000256" key="1">
    <source>
        <dbReference type="ARBA" id="ARBA00004496"/>
    </source>
</evidence>
<dbReference type="AlphaFoldDB" id="Q22GX7"/>
<protein>
    <submittedName>
        <fullName evidence="11">Translation elongation factor Tu protein</fullName>
    </submittedName>
</protein>
<feature type="domain" description="GTP-eEF1A C-terminal" evidence="10">
    <location>
        <begin position="324"/>
        <end position="424"/>
    </location>
</feature>
<dbReference type="GO" id="GO:0003924">
    <property type="term" value="F:GTPase activity"/>
    <property type="evidence" value="ECO:0007669"/>
    <property type="project" value="InterPro"/>
</dbReference>
<dbReference type="InterPro" id="IPR000795">
    <property type="entry name" value="T_Tr_GTP-bd_dom"/>
</dbReference>
<dbReference type="KEGG" id="tet:TTHERM_00655750"/>
<dbReference type="GO" id="GO:0005525">
    <property type="term" value="F:GTP binding"/>
    <property type="evidence" value="ECO:0007669"/>
    <property type="project" value="UniProtKB-KW"/>
</dbReference>
<dbReference type="STRING" id="312017.Q22GX7"/>
<dbReference type="SUPFAM" id="SSF50465">
    <property type="entry name" value="EF-Tu/eEF-1alpha/eIF2-gamma C-terminal domain"/>
    <property type="match status" value="1"/>
</dbReference>
<accession>Q22GX7</accession>
<dbReference type="InterPro" id="IPR004161">
    <property type="entry name" value="EFTu-like_2"/>
</dbReference>
<dbReference type="FunFam" id="2.40.30.10:FF:000003">
    <property type="entry name" value="Elongation factor 1-alpha"/>
    <property type="match status" value="1"/>
</dbReference>
<dbReference type="Pfam" id="PF22594">
    <property type="entry name" value="GTP-eEF1A_C"/>
    <property type="match status" value="1"/>
</dbReference>
<gene>
    <name evidence="11" type="ORF">TTHERM_00655750</name>
</gene>
<sequence length="432" mass="49085">MFKKKEIINIIVLGSTNSGRSTTVGHFLYKLSKECPQLLQYFNTTSQITEEKDIDFTIPLKNLQFELERNSEQEEKHICFEMNNHNYEIVDIIGHKNFVKNIISGQSKAHVVLIVAALQQERDEYDFQFEQIKQQLILAQSLGVKQIIVALNKIEIVNFSENEFTLMKNQIDNYLHEIKFNPESIFYIPVSGVKGDNLVEKSENILWYEGQTLLQALFFMNNINDLKQKPLRMPIKDIYKIGGVGTVPVGRVETGILKPGMMIRFSPSGLLAECSQFEMMHHPMEEAIPGDNMGFSIKGIETSEIQTGNVASDAERDPAMKAISFLAQIVLLESSKQIEVGQISQLFIHYTQVECRIKRIIHKIDNRTGIILEENPISVSKGGSALAEIEPLQPLCIEEYSQYPPLGRFILKDSDQTTAVGIVQKVEKQFIN</sequence>
<keyword evidence="4" id="KW-0547">Nucleotide-binding</keyword>
<dbReference type="InterPro" id="IPR050100">
    <property type="entry name" value="TRAFAC_GTPase_members"/>
</dbReference>
<evidence type="ECO:0000313" key="12">
    <source>
        <dbReference type="Proteomes" id="UP000009168"/>
    </source>
</evidence>
<dbReference type="InterPro" id="IPR027417">
    <property type="entry name" value="P-loop_NTPase"/>
</dbReference>
<keyword evidence="3" id="KW-0963">Cytoplasm</keyword>
<keyword evidence="7" id="KW-0342">GTP-binding</keyword>
<keyword evidence="12" id="KW-1185">Reference proteome</keyword>
<evidence type="ECO:0000259" key="10">
    <source>
        <dbReference type="Pfam" id="PF22594"/>
    </source>
</evidence>
<evidence type="ECO:0000256" key="7">
    <source>
        <dbReference type="ARBA" id="ARBA00023134"/>
    </source>
</evidence>
<dbReference type="eggNOG" id="KOG0052">
    <property type="taxonomic scope" value="Eukaryota"/>
</dbReference>
<evidence type="ECO:0000256" key="5">
    <source>
        <dbReference type="ARBA" id="ARBA00022768"/>
    </source>
</evidence>
<evidence type="ECO:0000313" key="11">
    <source>
        <dbReference type="EMBL" id="EAR84547.1"/>
    </source>
</evidence>
<dbReference type="OMA" id="CHTSHTA"/>
<comment type="similarity">
    <text evidence="2">Belongs to the TRAFAC class translation factor GTPase superfamily. Classic translation factor GTPase family. EF-Tu/EF-1A subfamily.</text>
</comment>
<proteinExistence type="inferred from homology"/>
<dbReference type="Pfam" id="PF00009">
    <property type="entry name" value="GTP_EFTU"/>
    <property type="match status" value="1"/>
</dbReference>